<name>A0A7G5N0N3_9FIRM</name>
<dbReference type="AlphaFoldDB" id="A0A7G5N0N3"/>
<dbReference type="RefSeq" id="WP_018597753.1">
    <property type="nucleotide sequence ID" value="NZ_AP031416.1"/>
</dbReference>
<sequence>MNKNILLVNLSVVDPKKINEEYTYRYKDEEQYFECKGIQTNEAVTKLLLSQINKKAEKLDCIYLIVSEAVEKEISATFSDGKKRTHKEFYLEQIEKYCVVNNLTDVWNREHIIEFSIEDAPDNMALMRSSIQITEQLYDLKQKLQNEEGDVHLYIDSNGGLRDFMTVLLGTIQLLKLRDFYVHSIWGVYFGPDKKIIVNKTKAYKIFDLISGIDEYTGYGRAKRLNQFFLQSEICHDQGILEVINSLAEHIQLCHPAKIQKELEQLKKLSYKYINSNKVTDKNYAFWNFVLKEILKDYGALILDCREPRVLKDIVFKKNCATVLELIQWCIRKDFLQQALTLFESKMPSMLVGEKDKDETPVVIDPDIRNDIEKRYKFCFDKNGKKQEKRLVKGKDWSYIFLTHYLNDDRDGVKEYWKQEADRARYLSYNGKETHKLEELISKNPLNPIYSNCERKELKGILRLYRSIKAERNGINHASNKNGHSNEPMNKAEVEELLKEAVTRLKKIGVK</sequence>
<reference evidence="1 2" key="1">
    <citation type="submission" date="2019-04" db="EMBL/GenBank/DDBJ databases">
        <authorList>
            <person name="Schori C."/>
            <person name="Ahrens C."/>
        </authorList>
    </citation>
    <scope>NUCLEOTIDE SEQUENCE [LARGE SCALE GENOMIC DNA]</scope>
    <source>
        <strain evidence="1 2">DSM 2950</strain>
    </source>
</reference>
<gene>
    <name evidence="1" type="ORF">E5259_24120</name>
</gene>
<dbReference type="EMBL" id="CP039126">
    <property type="protein sequence ID" value="QMW80426.1"/>
    <property type="molecule type" value="Genomic_DNA"/>
</dbReference>
<evidence type="ECO:0008006" key="3">
    <source>
        <dbReference type="Google" id="ProtNLM"/>
    </source>
</evidence>
<protein>
    <recommendedName>
        <fullName evidence="3">CRISPR-associated protein</fullName>
    </recommendedName>
</protein>
<organism evidence="1 2">
    <name type="scientific">Blautia producta</name>
    <dbReference type="NCBI Taxonomy" id="33035"/>
    <lineage>
        <taxon>Bacteria</taxon>
        <taxon>Bacillati</taxon>
        <taxon>Bacillota</taxon>
        <taxon>Clostridia</taxon>
        <taxon>Lachnospirales</taxon>
        <taxon>Lachnospiraceae</taxon>
        <taxon>Blautia</taxon>
    </lineage>
</organism>
<evidence type="ECO:0000313" key="2">
    <source>
        <dbReference type="Proteomes" id="UP000515789"/>
    </source>
</evidence>
<evidence type="ECO:0000313" key="1">
    <source>
        <dbReference type="EMBL" id="QMW80426.1"/>
    </source>
</evidence>
<proteinExistence type="predicted"/>
<accession>A0A7G5N0N3</accession>
<dbReference type="Proteomes" id="UP000515789">
    <property type="component" value="Chromosome"/>
</dbReference>
<dbReference type="GeneID" id="75054130"/>